<dbReference type="EMBL" id="CP022115">
    <property type="protein sequence ID" value="ASJ24484.1"/>
    <property type="molecule type" value="Genomic_DNA"/>
</dbReference>
<dbReference type="CDD" id="cd18773">
    <property type="entry name" value="PDC1_HK_sensor"/>
    <property type="match status" value="1"/>
</dbReference>
<keyword evidence="5" id="KW-0547">Nucleotide-binding</keyword>
<dbReference type="PANTHER" id="PTHR43065:SF10">
    <property type="entry name" value="PEROXIDE STRESS-ACTIVATED HISTIDINE KINASE MAK3"/>
    <property type="match status" value="1"/>
</dbReference>
<dbReference type="Pfam" id="PF00512">
    <property type="entry name" value="HisKA"/>
    <property type="match status" value="1"/>
</dbReference>
<evidence type="ECO:0000256" key="2">
    <source>
        <dbReference type="ARBA" id="ARBA00012438"/>
    </source>
</evidence>
<feature type="domain" description="PAS" evidence="11">
    <location>
        <begin position="289"/>
        <end position="361"/>
    </location>
</feature>
<accession>A0A248LJ41</accession>
<protein>
    <recommendedName>
        <fullName evidence="2">histidine kinase</fullName>
        <ecNumber evidence="2">2.7.13.3</ecNumber>
    </recommendedName>
</protein>
<evidence type="ECO:0000256" key="6">
    <source>
        <dbReference type="ARBA" id="ARBA00022777"/>
    </source>
</evidence>
<evidence type="ECO:0000313" key="13">
    <source>
        <dbReference type="EMBL" id="ASJ24484.1"/>
    </source>
</evidence>
<dbReference type="AlphaFoldDB" id="A0A248LJ41"/>
<keyword evidence="7" id="KW-0067">ATP-binding</keyword>
<dbReference type="InterPro" id="IPR003594">
    <property type="entry name" value="HATPase_dom"/>
</dbReference>
<evidence type="ECO:0000256" key="8">
    <source>
        <dbReference type="ARBA" id="ARBA00023012"/>
    </source>
</evidence>
<evidence type="ECO:0000259" key="10">
    <source>
        <dbReference type="PROSITE" id="PS50109"/>
    </source>
</evidence>
<dbReference type="OrthoDB" id="1931120at2"/>
<evidence type="ECO:0000256" key="9">
    <source>
        <dbReference type="SAM" id="Phobius"/>
    </source>
</evidence>
<dbReference type="GO" id="GO:0005524">
    <property type="term" value="F:ATP binding"/>
    <property type="evidence" value="ECO:0007669"/>
    <property type="project" value="UniProtKB-KW"/>
</dbReference>
<dbReference type="Gene3D" id="3.30.450.20">
    <property type="entry name" value="PAS domain"/>
    <property type="match status" value="2"/>
</dbReference>
<evidence type="ECO:0000256" key="3">
    <source>
        <dbReference type="ARBA" id="ARBA00022553"/>
    </source>
</evidence>
<dbReference type="PROSITE" id="PS50113">
    <property type="entry name" value="PAC"/>
    <property type="match status" value="1"/>
</dbReference>
<dbReference type="Gene3D" id="1.10.287.130">
    <property type="match status" value="1"/>
</dbReference>
<dbReference type="PROSITE" id="PS50109">
    <property type="entry name" value="HIS_KIN"/>
    <property type="match status" value="1"/>
</dbReference>
<feature type="transmembrane region" description="Helical" evidence="9">
    <location>
        <begin position="248"/>
        <end position="271"/>
    </location>
</feature>
<dbReference type="InterPro" id="IPR001610">
    <property type="entry name" value="PAC"/>
</dbReference>
<dbReference type="InterPro" id="IPR004358">
    <property type="entry name" value="Sig_transdc_His_kin-like_C"/>
</dbReference>
<evidence type="ECO:0000259" key="11">
    <source>
        <dbReference type="PROSITE" id="PS50112"/>
    </source>
</evidence>
<dbReference type="PRINTS" id="PR00344">
    <property type="entry name" value="BCTRLSENSOR"/>
</dbReference>
<dbReference type="Pfam" id="PF13426">
    <property type="entry name" value="PAS_9"/>
    <property type="match status" value="1"/>
</dbReference>
<dbReference type="InterPro" id="IPR000014">
    <property type="entry name" value="PAS"/>
</dbReference>
<dbReference type="CDD" id="cd00130">
    <property type="entry name" value="PAS"/>
    <property type="match status" value="1"/>
</dbReference>
<evidence type="ECO:0000256" key="1">
    <source>
        <dbReference type="ARBA" id="ARBA00000085"/>
    </source>
</evidence>
<keyword evidence="9" id="KW-1133">Transmembrane helix</keyword>
<keyword evidence="4" id="KW-0808">Transferase</keyword>
<comment type="catalytic activity">
    <reaction evidence="1">
        <text>ATP + protein L-histidine = ADP + protein N-phospho-L-histidine.</text>
        <dbReference type="EC" id="2.7.13.3"/>
    </reaction>
</comment>
<dbReference type="InterPro" id="IPR036890">
    <property type="entry name" value="HATPase_C_sf"/>
</dbReference>
<dbReference type="NCBIfam" id="TIGR00229">
    <property type="entry name" value="sensory_box"/>
    <property type="match status" value="1"/>
</dbReference>
<sequence>MKRESNKAGRNLVWLPISALIVLVVVLVMLAQLVWKDWRDERQDTLIQDILWLEQTLRQRFQSMEEWSATHGADYARGRMDTGRFQDAARLLLRENPELLAIELRNPDGDVLWFAGRYGDVPEPNPGAGNYQPLELLDTARRLAAPAYSTVHPGNDGQPLVDMMAPVFDNGRFLGVVQLTYQLNQVLYHHVPWWIAQKYQISVVDLGGSLIASKFNVVGRVSVLSHEIEFTPPGHGLRLKATSYRSGLGIALPVLVSVLVLLVLLLIGSLWKIRQYIRQRASAEQALQRETALRASIENSMKNGLIAIDADGCIRRVNRAFCDMLGVEESCLIGQRPPYSFWPQERHAELDDLLDGVRRGEIPPLGFELVFQRTDGVRFDVRLYVTPLRDGAGHQQGWLASFYDITEHRRRRLAVAAAQERLATVLNGLDAPVCVSRCSDRQLLFSNRAFEENMIGSPENPFCVVLPWPPDTDVQSPVLDCQLSFAGSSRVYQIHRRQIEWVDGEAVWLGIYTDMTESVRLAERERLHVEKLQATARLVTMGEMASTLAHELNQPLAAIATYAAACERRLQSAGAVQDIGQIRVPLERIASQARRAGAIIHGIRGFVKKHSPQLSRCDINQIVDSVLTLALPVMRQNHILLHTDLDMHCPQVDMDRVMIEQVLLNLVNNAVEAMRDAAIVAPQLHILTRPTAEGGVEVQVADNGPGIPPERVSELFTPFFTTKAEGMGIGLNICRSIIEHHHGRFDYRPGNKGGSVFGFTLPSTHPAARTVQEQELTV</sequence>
<dbReference type="Proteomes" id="UP000197424">
    <property type="component" value="Chromosome"/>
</dbReference>
<dbReference type="PROSITE" id="PS50112">
    <property type="entry name" value="PAS"/>
    <property type="match status" value="1"/>
</dbReference>
<keyword evidence="8" id="KW-0902">Two-component regulatory system</keyword>
<feature type="domain" description="PAC" evidence="12">
    <location>
        <begin position="365"/>
        <end position="417"/>
    </location>
</feature>
<keyword evidence="6" id="KW-0418">Kinase</keyword>
<dbReference type="SUPFAM" id="SSF55874">
    <property type="entry name" value="ATPase domain of HSP90 chaperone/DNA topoisomerase II/histidine kinase"/>
    <property type="match status" value="1"/>
</dbReference>
<keyword evidence="9" id="KW-0472">Membrane</keyword>
<dbReference type="InterPro" id="IPR003661">
    <property type="entry name" value="HisK_dim/P_dom"/>
</dbReference>
<gene>
    <name evidence="13" type="ORF">LHGZ1_1653</name>
</gene>
<feature type="transmembrane region" description="Helical" evidence="9">
    <location>
        <begin position="12"/>
        <end position="35"/>
    </location>
</feature>
<dbReference type="Gene3D" id="3.30.565.10">
    <property type="entry name" value="Histidine kinase-like ATPase, C-terminal domain"/>
    <property type="match status" value="1"/>
</dbReference>
<dbReference type="SMART" id="SM00086">
    <property type="entry name" value="PAC"/>
    <property type="match status" value="1"/>
</dbReference>
<dbReference type="SMART" id="SM00091">
    <property type="entry name" value="PAS"/>
    <property type="match status" value="1"/>
</dbReference>
<feature type="domain" description="Histidine kinase" evidence="10">
    <location>
        <begin position="547"/>
        <end position="765"/>
    </location>
</feature>
<dbReference type="SMART" id="SM00387">
    <property type="entry name" value="HATPase_c"/>
    <property type="match status" value="1"/>
</dbReference>
<reference evidence="14" key="1">
    <citation type="submission" date="2017-06" db="EMBL/GenBank/DDBJ databases">
        <title>Whole genome sequence of Laribacter hongkongensis LHGZ1.</title>
        <authorList>
            <person name="Chen D."/>
            <person name="Wu H."/>
            <person name="Chen J."/>
        </authorList>
    </citation>
    <scope>NUCLEOTIDE SEQUENCE [LARGE SCALE GENOMIC DNA]</scope>
    <source>
        <strain evidence="14">LHGZ1</strain>
    </source>
</reference>
<evidence type="ECO:0000256" key="5">
    <source>
        <dbReference type="ARBA" id="ARBA00022741"/>
    </source>
</evidence>
<dbReference type="EC" id="2.7.13.3" evidence="2"/>
<evidence type="ECO:0000256" key="4">
    <source>
        <dbReference type="ARBA" id="ARBA00022679"/>
    </source>
</evidence>
<evidence type="ECO:0000256" key="7">
    <source>
        <dbReference type="ARBA" id="ARBA00022840"/>
    </source>
</evidence>
<dbReference type="CDD" id="cd00082">
    <property type="entry name" value="HisKA"/>
    <property type="match status" value="1"/>
</dbReference>
<dbReference type="Pfam" id="PF02518">
    <property type="entry name" value="HATPase_c"/>
    <property type="match status" value="1"/>
</dbReference>
<dbReference type="SUPFAM" id="SSF47384">
    <property type="entry name" value="Homodimeric domain of signal transducing histidine kinase"/>
    <property type="match status" value="1"/>
</dbReference>
<evidence type="ECO:0000313" key="14">
    <source>
        <dbReference type="Proteomes" id="UP000197424"/>
    </source>
</evidence>
<evidence type="ECO:0000259" key="12">
    <source>
        <dbReference type="PROSITE" id="PS50113"/>
    </source>
</evidence>
<dbReference type="RefSeq" id="WP_088860764.1">
    <property type="nucleotide sequence ID" value="NZ_CP022115.1"/>
</dbReference>
<name>A0A248LJ41_9NEIS</name>
<dbReference type="GO" id="GO:0000155">
    <property type="term" value="F:phosphorelay sensor kinase activity"/>
    <property type="evidence" value="ECO:0007669"/>
    <property type="project" value="InterPro"/>
</dbReference>
<proteinExistence type="predicted"/>
<dbReference type="SMART" id="SM00388">
    <property type="entry name" value="HisKA"/>
    <property type="match status" value="1"/>
</dbReference>
<dbReference type="InterPro" id="IPR036097">
    <property type="entry name" value="HisK_dim/P_sf"/>
</dbReference>
<dbReference type="PANTHER" id="PTHR43065">
    <property type="entry name" value="SENSOR HISTIDINE KINASE"/>
    <property type="match status" value="1"/>
</dbReference>
<organism evidence="13 14">
    <name type="scientific">Laribacter hongkongensis</name>
    <dbReference type="NCBI Taxonomy" id="168471"/>
    <lineage>
        <taxon>Bacteria</taxon>
        <taxon>Pseudomonadati</taxon>
        <taxon>Pseudomonadota</taxon>
        <taxon>Betaproteobacteria</taxon>
        <taxon>Neisseriales</taxon>
        <taxon>Aquaspirillaceae</taxon>
        <taxon>Laribacter</taxon>
    </lineage>
</organism>
<keyword evidence="3" id="KW-0597">Phosphoprotein</keyword>
<dbReference type="InterPro" id="IPR035965">
    <property type="entry name" value="PAS-like_dom_sf"/>
</dbReference>
<dbReference type="SUPFAM" id="SSF55785">
    <property type="entry name" value="PYP-like sensor domain (PAS domain)"/>
    <property type="match status" value="1"/>
</dbReference>
<dbReference type="InterPro" id="IPR000700">
    <property type="entry name" value="PAS-assoc_C"/>
</dbReference>
<keyword evidence="9" id="KW-0812">Transmembrane</keyword>
<dbReference type="InterPro" id="IPR005467">
    <property type="entry name" value="His_kinase_dom"/>
</dbReference>